<dbReference type="Proteomes" id="UP000615446">
    <property type="component" value="Unassembled WGS sequence"/>
</dbReference>
<dbReference type="Gene3D" id="3.30.710.10">
    <property type="entry name" value="Potassium Channel Kv1.1, Chain A"/>
    <property type="match status" value="1"/>
</dbReference>
<sequence length="360" mass="42204">MIDMTNNGKAIFEFTFPDNALNDDHPVFSPPFATSNDTFWQLKFYKADPDNRAYSVLYLIAIPNHEEALTTGTWEKRAKLSVMLYIKSEQYEKFNPIKTDKYSVRSYSWGVNFPLLKNHQTVNVGIIFSDTAVESNQVNSEIIFSNQVSKELMSTWIGQINNIENANIQLNFNDGFILTHKSILIKRSEYFRKFFHDAKETKEKKRKLDTTTTTATTTTTTTSNTTMNQNFVIINIPDYPRQTFHEVIKFMYTDKIEFNNIIPFEIFKIADYYLIPDLRQKARIEIYKRLHFDNVVKVLFSEGYKWKDLKDDMVDYIVSHFDKIKDTPEYKLLAVDNRGHPAIVVLMQEIIANLFYKKSK</sequence>
<comment type="caution">
    <text evidence="2">The sequence shown here is derived from an EMBL/GenBank/DDBJ whole genome shotgun (WGS) entry which is preliminary data.</text>
</comment>
<dbReference type="Pfam" id="PF00651">
    <property type="entry name" value="BTB"/>
    <property type="match status" value="1"/>
</dbReference>
<dbReference type="SMART" id="SM00225">
    <property type="entry name" value="BTB"/>
    <property type="match status" value="1"/>
</dbReference>
<dbReference type="SUPFAM" id="SSF54695">
    <property type="entry name" value="POZ domain"/>
    <property type="match status" value="1"/>
</dbReference>
<proteinExistence type="predicted"/>
<dbReference type="EMBL" id="BLAL01000017">
    <property type="protein sequence ID" value="GES75727.1"/>
    <property type="molecule type" value="Genomic_DNA"/>
</dbReference>
<dbReference type="OrthoDB" id="6359816at2759"/>
<accession>A0A8H3QE67</accession>
<reference evidence="2" key="1">
    <citation type="submission" date="2019-10" db="EMBL/GenBank/DDBJ databases">
        <title>Conservation and host-specific expression of non-tandemly repeated heterogenous ribosome RNA gene in arbuscular mycorrhizal fungi.</title>
        <authorList>
            <person name="Maeda T."/>
            <person name="Kobayashi Y."/>
            <person name="Nakagawa T."/>
            <person name="Ezawa T."/>
            <person name="Yamaguchi K."/>
            <person name="Bino T."/>
            <person name="Nishimoto Y."/>
            <person name="Shigenobu S."/>
            <person name="Kawaguchi M."/>
        </authorList>
    </citation>
    <scope>NUCLEOTIDE SEQUENCE</scope>
    <source>
        <strain evidence="2">HR1</strain>
    </source>
</reference>
<evidence type="ECO:0000259" key="1">
    <source>
        <dbReference type="PROSITE" id="PS50097"/>
    </source>
</evidence>
<dbReference type="PROSITE" id="PS50097">
    <property type="entry name" value="BTB"/>
    <property type="match status" value="1"/>
</dbReference>
<protein>
    <submittedName>
        <fullName evidence="2">Ankyrin repeat and BTB/POZ domain-containing protein 1</fullName>
    </submittedName>
</protein>
<dbReference type="InterPro" id="IPR000210">
    <property type="entry name" value="BTB/POZ_dom"/>
</dbReference>
<dbReference type="CDD" id="cd18186">
    <property type="entry name" value="BTB_POZ_ZBTB_KLHL-like"/>
    <property type="match status" value="1"/>
</dbReference>
<name>A0A8H3QE67_9GLOM</name>
<evidence type="ECO:0000313" key="3">
    <source>
        <dbReference type="Proteomes" id="UP000615446"/>
    </source>
</evidence>
<feature type="domain" description="BTB" evidence="1">
    <location>
        <begin position="166"/>
        <end position="260"/>
    </location>
</feature>
<organism evidence="2 3">
    <name type="scientific">Rhizophagus clarus</name>
    <dbReference type="NCBI Taxonomy" id="94130"/>
    <lineage>
        <taxon>Eukaryota</taxon>
        <taxon>Fungi</taxon>
        <taxon>Fungi incertae sedis</taxon>
        <taxon>Mucoromycota</taxon>
        <taxon>Glomeromycotina</taxon>
        <taxon>Glomeromycetes</taxon>
        <taxon>Glomerales</taxon>
        <taxon>Glomeraceae</taxon>
        <taxon>Rhizophagus</taxon>
    </lineage>
</organism>
<dbReference type="InterPro" id="IPR011333">
    <property type="entry name" value="SKP1/BTB/POZ_sf"/>
</dbReference>
<dbReference type="CDD" id="cd14733">
    <property type="entry name" value="BACK"/>
    <property type="match status" value="1"/>
</dbReference>
<dbReference type="AlphaFoldDB" id="A0A8H3QE67"/>
<gene>
    <name evidence="2" type="ORF">RCL2_000314300</name>
</gene>
<dbReference type="PANTHER" id="PTHR24413">
    <property type="entry name" value="SPECKLE-TYPE POZ PROTEIN"/>
    <property type="match status" value="1"/>
</dbReference>
<evidence type="ECO:0000313" key="2">
    <source>
        <dbReference type="EMBL" id="GES75727.1"/>
    </source>
</evidence>